<dbReference type="InterPro" id="IPR011006">
    <property type="entry name" value="CheY-like_superfamily"/>
</dbReference>
<dbReference type="SMART" id="SM00448">
    <property type="entry name" value="REC"/>
    <property type="match status" value="1"/>
</dbReference>
<dbReference type="PANTHER" id="PTHR44520">
    <property type="entry name" value="RESPONSE REGULATOR RCP1-RELATED"/>
    <property type="match status" value="1"/>
</dbReference>
<dbReference type="EMBL" id="QGGR01000006">
    <property type="protein sequence ID" value="PWK48293.1"/>
    <property type="molecule type" value="Genomic_DNA"/>
</dbReference>
<dbReference type="GO" id="GO:0000160">
    <property type="term" value="P:phosphorelay signal transduction system"/>
    <property type="evidence" value="ECO:0007669"/>
    <property type="project" value="InterPro"/>
</dbReference>
<evidence type="ECO:0000313" key="3">
    <source>
        <dbReference type="EMBL" id="PWK48293.1"/>
    </source>
</evidence>
<keyword evidence="4" id="KW-1185">Reference proteome</keyword>
<evidence type="ECO:0000256" key="1">
    <source>
        <dbReference type="PROSITE-ProRule" id="PRU00169"/>
    </source>
</evidence>
<organism evidence="3 4">
    <name type="scientific">Actinoplanes xinjiangensis</name>
    <dbReference type="NCBI Taxonomy" id="512350"/>
    <lineage>
        <taxon>Bacteria</taxon>
        <taxon>Bacillati</taxon>
        <taxon>Actinomycetota</taxon>
        <taxon>Actinomycetes</taxon>
        <taxon>Micromonosporales</taxon>
        <taxon>Micromonosporaceae</taxon>
        <taxon>Actinoplanes</taxon>
    </lineage>
</organism>
<feature type="domain" description="Response regulatory" evidence="2">
    <location>
        <begin position="8"/>
        <end position="133"/>
    </location>
</feature>
<gene>
    <name evidence="3" type="ORF">BC793_106323</name>
</gene>
<sequence>MTGVRALDVLIVDDDDADAMMIEEALQAAPVPPVVHRVIDGSQALEYLRREGEFADAVRPDLILLDLNMPRMGGREVLAHIRRDSDLTAIPIVVLTTSDAVPDIVASYDGHANAYVTKPMELDAFEAAVQKISRFYGHVATLPAFLAGGGDPGQGLG</sequence>
<dbReference type="AlphaFoldDB" id="A0A316FJ27"/>
<reference evidence="3 4" key="1">
    <citation type="submission" date="2018-05" db="EMBL/GenBank/DDBJ databases">
        <title>Genomic Encyclopedia of Archaeal and Bacterial Type Strains, Phase II (KMG-II): from individual species to whole genera.</title>
        <authorList>
            <person name="Goeker M."/>
        </authorList>
    </citation>
    <scope>NUCLEOTIDE SEQUENCE [LARGE SCALE GENOMIC DNA]</scope>
    <source>
        <strain evidence="3 4">DSM 45184</strain>
    </source>
</reference>
<accession>A0A316FJ27</accession>
<dbReference type="InterPro" id="IPR001789">
    <property type="entry name" value="Sig_transdc_resp-reg_receiver"/>
</dbReference>
<name>A0A316FJ27_9ACTN</name>
<dbReference type="OrthoDB" id="9793549at2"/>
<keyword evidence="1" id="KW-0597">Phosphoprotein</keyword>
<dbReference type="PANTHER" id="PTHR44520:SF2">
    <property type="entry name" value="RESPONSE REGULATOR RCP1"/>
    <property type="match status" value="1"/>
</dbReference>
<proteinExistence type="predicted"/>
<dbReference type="CDD" id="cd17557">
    <property type="entry name" value="REC_Rcp-like"/>
    <property type="match status" value="1"/>
</dbReference>
<evidence type="ECO:0000259" key="2">
    <source>
        <dbReference type="PROSITE" id="PS50110"/>
    </source>
</evidence>
<protein>
    <submittedName>
        <fullName evidence="3">Response regulator receiver domain-containing protein</fullName>
    </submittedName>
</protein>
<dbReference type="InterPro" id="IPR052893">
    <property type="entry name" value="TCS_response_regulator"/>
</dbReference>
<feature type="modified residue" description="4-aspartylphosphate" evidence="1">
    <location>
        <position position="66"/>
    </location>
</feature>
<dbReference type="Proteomes" id="UP000245697">
    <property type="component" value="Unassembled WGS sequence"/>
</dbReference>
<evidence type="ECO:0000313" key="4">
    <source>
        <dbReference type="Proteomes" id="UP000245697"/>
    </source>
</evidence>
<comment type="caution">
    <text evidence="3">The sequence shown here is derived from an EMBL/GenBank/DDBJ whole genome shotgun (WGS) entry which is preliminary data.</text>
</comment>
<dbReference type="Pfam" id="PF00072">
    <property type="entry name" value="Response_reg"/>
    <property type="match status" value="1"/>
</dbReference>
<dbReference type="PROSITE" id="PS50110">
    <property type="entry name" value="RESPONSE_REGULATORY"/>
    <property type="match status" value="1"/>
</dbReference>
<dbReference type="SUPFAM" id="SSF52172">
    <property type="entry name" value="CheY-like"/>
    <property type="match status" value="1"/>
</dbReference>
<dbReference type="Gene3D" id="3.40.50.2300">
    <property type="match status" value="1"/>
</dbReference>